<evidence type="ECO:0000256" key="6">
    <source>
        <dbReference type="ARBA" id="ARBA00023136"/>
    </source>
</evidence>
<protein>
    <submittedName>
        <fullName evidence="10">MFS transporter</fullName>
    </submittedName>
</protein>
<feature type="transmembrane region" description="Helical" evidence="8">
    <location>
        <begin position="179"/>
        <end position="198"/>
    </location>
</feature>
<comment type="subcellular location">
    <subcellularLocation>
        <location evidence="1">Cell membrane</location>
        <topology evidence="1">Multi-pass membrane protein</topology>
    </subcellularLocation>
</comment>
<keyword evidence="4 8" id="KW-0812">Transmembrane</keyword>
<gene>
    <name evidence="10" type="ORF">ACFOVU_25755</name>
</gene>
<keyword evidence="3" id="KW-1003">Cell membrane</keyword>
<evidence type="ECO:0000313" key="11">
    <source>
        <dbReference type="Proteomes" id="UP001595847"/>
    </source>
</evidence>
<feature type="transmembrane region" description="Helical" evidence="8">
    <location>
        <begin position="204"/>
        <end position="223"/>
    </location>
</feature>
<feature type="domain" description="Major facilitator superfamily (MFS) profile" evidence="9">
    <location>
        <begin position="48"/>
        <end position="434"/>
    </location>
</feature>
<keyword evidence="2" id="KW-0813">Transport</keyword>
<feature type="transmembrane region" description="Helical" evidence="8">
    <location>
        <begin position="414"/>
        <end position="431"/>
    </location>
</feature>
<dbReference type="InterPro" id="IPR020846">
    <property type="entry name" value="MFS_dom"/>
</dbReference>
<feature type="transmembrane region" description="Helical" evidence="8">
    <location>
        <begin position="255"/>
        <end position="276"/>
    </location>
</feature>
<sequence>MRTDHRTARAIGTDEEGTAAPPRRGGALRRAAAGLRAGAAEFQAAGPLVRLLVSTQFAFNVGFFAVLPYLAVHLSGTLGLAGWLVGLVLGLRTFSQQGLFAVGGALTDRYGARPVVLTGCALRVAGFVGLAFAEGTAAVIGSVLLVGFAAALFSPAVETEASRQAVRIEQATGRPRTRVLSLFSAAGQAGTLVGPALGSLLLLGGFRAACLAGAAVFVLVWAAHLRLMPKSRPGPRAQGRSGPGGLVRAGFDRRFAGICVGYSAYLLAYNQLYLALPAEVERATGSQAALGWLLALASVCYLAVQMPLLGWAAGRFTRRGAIRFGLALIAAGLAGAGALLPLGAAGGLLPSIVFVLLLTAGQAVVVPMTRAWLPDLVDDRRLGLANGAVSSVSGLAVLIGGAPIGALLSIGGPAPWLCLAAVPLLGCLFVPRDH</sequence>
<dbReference type="InterPro" id="IPR011701">
    <property type="entry name" value="MFS"/>
</dbReference>
<feature type="transmembrane region" description="Helical" evidence="8">
    <location>
        <begin position="324"/>
        <end position="346"/>
    </location>
</feature>
<dbReference type="Proteomes" id="UP001595847">
    <property type="component" value="Unassembled WGS sequence"/>
</dbReference>
<keyword evidence="11" id="KW-1185">Reference proteome</keyword>
<evidence type="ECO:0000256" key="7">
    <source>
        <dbReference type="SAM" id="MobiDB-lite"/>
    </source>
</evidence>
<dbReference type="SUPFAM" id="SSF103473">
    <property type="entry name" value="MFS general substrate transporter"/>
    <property type="match status" value="1"/>
</dbReference>
<feature type="transmembrane region" description="Helical" evidence="8">
    <location>
        <begin position="139"/>
        <end position="158"/>
    </location>
</feature>
<evidence type="ECO:0000313" key="10">
    <source>
        <dbReference type="EMBL" id="MFC3999342.1"/>
    </source>
</evidence>
<feature type="transmembrane region" description="Helical" evidence="8">
    <location>
        <begin position="385"/>
        <end position="408"/>
    </location>
</feature>
<evidence type="ECO:0000256" key="8">
    <source>
        <dbReference type="SAM" id="Phobius"/>
    </source>
</evidence>
<feature type="region of interest" description="Disordered" evidence="7">
    <location>
        <begin position="1"/>
        <end position="24"/>
    </location>
</feature>
<accession>A0ABV8FX60</accession>
<keyword evidence="5 8" id="KW-1133">Transmembrane helix</keyword>
<dbReference type="Gene3D" id="1.20.1250.20">
    <property type="entry name" value="MFS general substrate transporter like domains"/>
    <property type="match status" value="1"/>
</dbReference>
<evidence type="ECO:0000259" key="9">
    <source>
        <dbReference type="PROSITE" id="PS50850"/>
    </source>
</evidence>
<feature type="transmembrane region" description="Helical" evidence="8">
    <location>
        <begin position="115"/>
        <end position="133"/>
    </location>
</feature>
<dbReference type="InterPro" id="IPR036259">
    <property type="entry name" value="MFS_trans_sf"/>
</dbReference>
<reference evidence="11" key="1">
    <citation type="journal article" date="2019" name="Int. J. Syst. Evol. Microbiol.">
        <title>The Global Catalogue of Microorganisms (GCM) 10K type strain sequencing project: providing services to taxonomists for standard genome sequencing and annotation.</title>
        <authorList>
            <consortium name="The Broad Institute Genomics Platform"/>
            <consortium name="The Broad Institute Genome Sequencing Center for Infectious Disease"/>
            <person name="Wu L."/>
            <person name="Ma J."/>
        </authorList>
    </citation>
    <scope>NUCLEOTIDE SEQUENCE [LARGE SCALE GENOMIC DNA]</scope>
    <source>
        <strain evidence="11">TBRC 1826</strain>
    </source>
</reference>
<name>A0ABV8FX60_9ACTN</name>
<dbReference type="PANTHER" id="PTHR23517:SF2">
    <property type="entry name" value="MULTIDRUG RESISTANCE PROTEIN MDTH"/>
    <property type="match status" value="1"/>
</dbReference>
<evidence type="ECO:0000256" key="3">
    <source>
        <dbReference type="ARBA" id="ARBA00022475"/>
    </source>
</evidence>
<evidence type="ECO:0000256" key="2">
    <source>
        <dbReference type="ARBA" id="ARBA00022448"/>
    </source>
</evidence>
<dbReference type="InterPro" id="IPR050171">
    <property type="entry name" value="MFS_Transporters"/>
</dbReference>
<proteinExistence type="predicted"/>
<evidence type="ECO:0000256" key="1">
    <source>
        <dbReference type="ARBA" id="ARBA00004651"/>
    </source>
</evidence>
<feature type="transmembrane region" description="Helical" evidence="8">
    <location>
        <begin position="77"/>
        <end position="94"/>
    </location>
</feature>
<feature type="transmembrane region" description="Helical" evidence="8">
    <location>
        <begin position="288"/>
        <end position="312"/>
    </location>
</feature>
<comment type="caution">
    <text evidence="10">The sequence shown here is derived from an EMBL/GenBank/DDBJ whole genome shotgun (WGS) entry which is preliminary data.</text>
</comment>
<evidence type="ECO:0000256" key="4">
    <source>
        <dbReference type="ARBA" id="ARBA00022692"/>
    </source>
</evidence>
<dbReference type="PANTHER" id="PTHR23517">
    <property type="entry name" value="RESISTANCE PROTEIN MDTM, PUTATIVE-RELATED-RELATED"/>
    <property type="match status" value="1"/>
</dbReference>
<organism evidence="10 11">
    <name type="scientific">Nocardiopsis sediminis</name>
    <dbReference type="NCBI Taxonomy" id="1778267"/>
    <lineage>
        <taxon>Bacteria</taxon>
        <taxon>Bacillati</taxon>
        <taxon>Actinomycetota</taxon>
        <taxon>Actinomycetes</taxon>
        <taxon>Streptosporangiales</taxon>
        <taxon>Nocardiopsidaceae</taxon>
        <taxon>Nocardiopsis</taxon>
    </lineage>
</organism>
<evidence type="ECO:0000256" key="5">
    <source>
        <dbReference type="ARBA" id="ARBA00022989"/>
    </source>
</evidence>
<keyword evidence="6 8" id="KW-0472">Membrane</keyword>
<dbReference type="Pfam" id="PF07690">
    <property type="entry name" value="MFS_1"/>
    <property type="match status" value="2"/>
</dbReference>
<dbReference type="EMBL" id="JBHSBH010000015">
    <property type="protein sequence ID" value="MFC3999342.1"/>
    <property type="molecule type" value="Genomic_DNA"/>
</dbReference>
<feature type="transmembrane region" description="Helical" evidence="8">
    <location>
        <begin position="352"/>
        <end position="373"/>
    </location>
</feature>
<dbReference type="PROSITE" id="PS50850">
    <property type="entry name" value="MFS"/>
    <property type="match status" value="1"/>
</dbReference>
<dbReference type="RefSeq" id="WP_378537721.1">
    <property type="nucleotide sequence ID" value="NZ_JBHSBH010000015.1"/>
</dbReference>